<dbReference type="AlphaFoldDB" id="A0AA41PX40"/>
<name>A0AA41PX40_9ACTN</name>
<dbReference type="PANTHER" id="PTHR43133:SF8">
    <property type="entry name" value="RNA POLYMERASE SIGMA FACTOR HI_1459-RELATED"/>
    <property type="match status" value="1"/>
</dbReference>
<dbReference type="SUPFAM" id="SSF88946">
    <property type="entry name" value="Sigma2 domain of RNA polymerase sigma factors"/>
    <property type="match status" value="1"/>
</dbReference>
<dbReference type="GO" id="GO:0003677">
    <property type="term" value="F:DNA binding"/>
    <property type="evidence" value="ECO:0007669"/>
    <property type="project" value="UniProtKB-KW"/>
</dbReference>
<dbReference type="InterPro" id="IPR038637">
    <property type="entry name" value="NPCBM_sf"/>
</dbReference>
<dbReference type="GO" id="GO:0006352">
    <property type="term" value="P:DNA-templated transcription initiation"/>
    <property type="evidence" value="ECO:0007669"/>
    <property type="project" value="InterPro"/>
</dbReference>
<dbReference type="InterPro" id="IPR008979">
    <property type="entry name" value="Galactose-bd-like_sf"/>
</dbReference>
<dbReference type="InterPro" id="IPR027383">
    <property type="entry name" value="Znf_put"/>
</dbReference>
<comment type="caution">
    <text evidence="8">The sequence shown here is derived from an EMBL/GenBank/DDBJ whole genome shotgun (WGS) entry which is preliminary data.</text>
</comment>
<dbReference type="SMART" id="SM00776">
    <property type="entry name" value="NPCBM"/>
    <property type="match status" value="1"/>
</dbReference>
<feature type="region of interest" description="Disordered" evidence="6">
    <location>
        <begin position="350"/>
        <end position="458"/>
    </location>
</feature>
<proteinExistence type="inferred from homology"/>
<evidence type="ECO:0000256" key="2">
    <source>
        <dbReference type="ARBA" id="ARBA00023015"/>
    </source>
</evidence>
<dbReference type="InterPro" id="IPR013325">
    <property type="entry name" value="RNA_pol_sigma_r2"/>
</dbReference>
<dbReference type="InterPro" id="IPR013324">
    <property type="entry name" value="RNA_pol_sigma_r3/r4-like"/>
</dbReference>
<feature type="compositionally biased region" description="Low complexity" evidence="6">
    <location>
        <begin position="350"/>
        <end position="362"/>
    </location>
</feature>
<comment type="similarity">
    <text evidence="1">Belongs to the sigma-70 factor family. ECF subfamily.</text>
</comment>
<evidence type="ECO:0000256" key="4">
    <source>
        <dbReference type="ARBA" id="ARBA00023125"/>
    </source>
</evidence>
<dbReference type="PANTHER" id="PTHR43133">
    <property type="entry name" value="RNA POLYMERASE ECF-TYPE SIGMA FACTO"/>
    <property type="match status" value="1"/>
</dbReference>
<evidence type="ECO:0000256" key="1">
    <source>
        <dbReference type="ARBA" id="ARBA00010641"/>
    </source>
</evidence>
<dbReference type="Pfam" id="PF08305">
    <property type="entry name" value="NPCBM"/>
    <property type="match status" value="1"/>
</dbReference>
<gene>
    <name evidence="8" type="ORF">LZ495_06185</name>
</gene>
<dbReference type="InterPro" id="IPR014284">
    <property type="entry name" value="RNA_pol_sigma-70_dom"/>
</dbReference>
<keyword evidence="5" id="KW-0804">Transcription</keyword>
<dbReference type="SUPFAM" id="SSF49785">
    <property type="entry name" value="Galactose-binding domain-like"/>
    <property type="match status" value="1"/>
</dbReference>
<keyword evidence="4" id="KW-0238">DNA-binding</keyword>
<protein>
    <submittedName>
        <fullName evidence="8">Sigma-70 family RNA polymerase sigma factor</fullName>
    </submittedName>
</protein>
<dbReference type="RefSeq" id="WP_235050940.1">
    <property type="nucleotide sequence ID" value="NZ_JAKFHA010000002.1"/>
</dbReference>
<dbReference type="Gene3D" id="1.10.1740.10">
    <property type="match status" value="1"/>
</dbReference>
<dbReference type="NCBIfam" id="TIGR02937">
    <property type="entry name" value="sigma70-ECF"/>
    <property type="match status" value="1"/>
</dbReference>
<feature type="compositionally biased region" description="Polar residues" evidence="6">
    <location>
        <begin position="421"/>
        <end position="440"/>
    </location>
</feature>
<dbReference type="Pfam" id="PF04542">
    <property type="entry name" value="Sigma70_r2"/>
    <property type="match status" value="1"/>
</dbReference>
<dbReference type="EMBL" id="JAKFHA010000002">
    <property type="protein sequence ID" value="MCF2526806.1"/>
    <property type="molecule type" value="Genomic_DNA"/>
</dbReference>
<evidence type="ECO:0000256" key="6">
    <source>
        <dbReference type="SAM" id="MobiDB-lite"/>
    </source>
</evidence>
<dbReference type="Gene3D" id="2.60.120.1060">
    <property type="entry name" value="NPCBM/NEW2 domain"/>
    <property type="match status" value="1"/>
</dbReference>
<dbReference type="Pfam" id="PF13490">
    <property type="entry name" value="zf-HC2"/>
    <property type="match status" value="1"/>
</dbReference>
<dbReference type="InterPro" id="IPR041916">
    <property type="entry name" value="Anti_sigma_zinc_sf"/>
</dbReference>
<keyword evidence="3" id="KW-0731">Sigma factor</keyword>
<dbReference type="Gene3D" id="1.10.10.10">
    <property type="entry name" value="Winged helix-like DNA-binding domain superfamily/Winged helix DNA-binding domain"/>
    <property type="match status" value="1"/>
</dbReference>
<evidence type="ECO:0000313" key="9">
    <source>
        <dbReference type="Proteomes" id="UP001165378"/>
    </source>
</evidence>
<evidence type="ECO:0000256" key="5">
    <source>
        <dbReference type="ARBA" id="ARBA00023163"/>
    </source>
</evidence>
<evidence type="ECO:0000313" key="8">
    <source>
        <dbReference type="EMBL" id="MCF2526806.1"/>
    </source>
</evidence>
<feature type="domain" description="Glycosyl hydrolase family 98 putative carbohydrate-binding module" evidence="7">
    <location>
        <begin position="461"/>
        <end position="609"/>
    </location>
</feature>
<evidence type="ECO:0000259" key="7">
    <source>
        <dbReference type="SMART" id="SM00776"/>
    </source>
</evidence>
<dbReference type="InterPro" id="IPR007627">
    <property type="entry name" value="RNA_pol_sigma70_r2"/>
</dbReference>
<dbReference type="InterPro" id="IPR013222">
    <property type="entry name" value="Glyco_hyd_98_carb-bd"/>
</dbReference>
<dbReference type="Gene3D" id="1.10.10.1320">
    <property type="entry name" value="Anti-sigma factor, zinc-finger domain"/>
    <property type="match status" value="1"/>
</dbReference>
<keyword evidence="9" id="KW-1185">Reference proteome</keyword>
<evidence type="ECO:0000256" key="3">
    <source>
        <dbReference type="ARBA" id="ARBA00023082"/>
    </source>
</evidence>
<organism evidence="8 9">
    <name type="scientific">Yinghuangia soli</name>
    <dbReference type="NCBI Taxonomy" id="2908204"/>
    <lineage>
        <taxon>Bacteria</taxon>
        <taxon>Bacillati</taxon>
        <taxon>Actinomycetota</taxon>
        <taxon>Actinomycetes</taxon>
        <taxon>Kitasatosporales</taxon>
        <taxon>Streptomycetaceae</taxon>
        <taxon>Yinghuangia</taxon>
    </lineage>
</organism>
<keyword evidence="2" id="KW-0805">Transcription regulation</keyword>
<dbReference type="GO" id="GO:0016987">
    <property type="term" value="F:sigma factor activity"/>
    <property type="evidence" value="ECO:0007669"/>
    <property type="project" value="UniProtKB-KW"/>
</dbReference>
<sequence>MREHDAPDGTEDTAAPPDAELVLRTRGGDRQAYALLYARHVDAVRRAARRCARDRDTAEDLTGEVFTRVLEVLRAGGGPREAVRAYLLTTLRRLAVEWSRTGRRVVPLDESAQDLTERGTPSDPLAAGLDHALVRRAYASLPERWQAVLWHTAVEGDPPARIAPLLGVSPNAVAALAVRARAGLRRAFLQAHVNSAATAAECRVHLGRMGAFLDGALGLRARHEMQRHLSGCPECRELRRELDDIGRCMRALVAPALLGGAGLMLLPGGTAAGGAAAAAGAGAASAAAASASAAGAGAASAAGASTATAAGAGVTLGGLASASTVAGAGLALAGGALYAAALLPPLPGREAPPAAASAPATPRSGKPGPPHRPTANGPGAKPWASASPLPHTGRPSVFPAIPLLPAQSVESTPGSPPDTRTAPNTSATTPARGPSSTSAPPSKAVLPTLPDPGLAPATDDSADEFWWYRLEDIWRESETNGWGPVELASSNGGSGIWDGRTMQIAGRPYYGGVGAHAASRIVVRLDGECSAFTSAVGVDDETGGRGSVRFQVYADGILLADSGVRRGGAPAVPVSVDLTGRRMLELRVTDAGDGNGDDHADWADARLRCT</sequence>
<dbReference type="SUPFAM" id="SSF88659">
    <property type="entry name" value="Sigma3 and sigma4 domains of RNA polymerase sigma factors"/>
    <property type="match status" value="1"/>
</dbReference>
<accession>A0AA41PX40</accession>
<dbReference type="InterPro" id="IPR036388">
    <property type="entry name" value="WH-like_DNA-bd_sf"/>
</dbReference>
<reference evidence="8" key="1">
    <citation type="submission" date="2022-01" db="EMBL/GenBank/DDBJ databases">
        <title>Genome-Based Taxonomic Classification of the Phylum Actinobacteria.</title>
        <authorList>
            <person name="Gao Y."/>
        </authorList>
    </citation>
    <scope>NUCLEOTIDE SEQUENCE</scope>
    <source>
        <strain evidence="8">KLBMP 8922</strain>
    </source>
</reference>
<dbReference type="InterPro" id="IPR039425">
    <property type="entry name" value="RNA_pol_sigma-70-like"/>
</dbReference>
<dbReference type="Proteomes" id="UP001165378">
    <property type="component" value="Unassembled WGS sequence"/>
</dbReference>